<accession>N9Q135</accession>
<evidence type="ECO:0000313" key="2">
    <source>
        <dbReference type="EMBL" id="ENX20185.1"/>
    </source>
</evidence>
<name>N9Q135_9GAMM</name>
<sequence>MNKTLLAATCSFELPDFQDYLVLIPEGIFRSEIDGRPYDAPHWILTPERGHLIAAALNQREIDTVIDYEHATLKSKNNGEAAPAAGWLLAGGFIYKEGVGLCSSKFDWLEKAKAHIEAKEYKYLSPVFLYNSAGEIITLINLALTNTPAIENLQAKIAAAAQEFFAQNLQDSTMDELLEHLRWMLNLPLAATPEEIKAELSKLQQQITEKTGVAVAANSQNLFDAVAAIDQLKVAANSQSIDMTKFVPMDVYLEAKNEVTQVAQKAQAKELDDLILAACSDGRLTGTKTIDWIKKQAVENPEFAKAHIEGLPKMAALTQQQTKISPTTPPSTDSSDPLQEEVLSALGVSKADVAKYGA</sequence>
<protein>
    <recommendedName>
        <fullName evidence="4">Mu-like prophage I protein</fullName>
    </recommendedName>
</protein>
<dbReference type="HOGENOM" id="CLU_062795_1_0_6"/>
<reference evidence="2 3" key="1">
    <citation type="submission" date="2013-02" db="EMBL/GenBank/DDBJ databases">
        <title>The Genome Sequence of Acinetobacter sp. NIPH 2168.</title>
        <authorList>
            <consortium name="The Broad Institute Genome Sequencing Platform"/>
            <consortium name="The Broad Institute Genome Sequencing Center for Infectious Disease"/>
            <person name="Cerqueira G."/>
            <person name="Feldgarden M."/>
            <person name="Courvalin P."/>
            <person name="Perichon B."/>
            <person name="Grillot-Courvalin C."/>
            <person name="Clermont D."/>
            <person name="Rocha E."/>
            <person name="Yoon E.-J."/>
            <person name="Nemec A."/>
            <person name="Walker B."/>
            <person name="Young S.K."/>
            <person name="Zeng Q."/>
            <person name="Gargeya S."/>
            <person name="Fitzgerald M."/>
            <person name="Haas B."/>
            <person name="Abouelleil A."/>
            <person name="Alvarado L."/>
            <person name="Arachchi H.M."/>
            <person name="Berlin A.M."/>
            <person name="Chapman S.B."/>
            <person name="Dewar J."/>
            <person name="Goldberg J."/>
            <person name="Griggs A."/>
            <person name="Gujja S."/>
            <person name="Hansen M."/>
            <person name="Howarth C."/>
            <person name="Imamovic A."/>
            <person name="Larimer J."/>
            <person name="McCowan C."/>
            <person name="Murphy C."/>
            <person name="Neiman D."/>
            <person name="Pearson M."/>
            <person name="Priest M."/>
            <person name="Roberts A."/>
            <person name="Saif S."/>
            <person name="Shea T."/>
            <person name="Sisk P."/>
            <person name="Sykes S."/>
            <person name="Wortman J."/>
            <person name="Nusbaum C."/>
            <person name="Birren B."/>
        </authorList>
    </citation>
    <scope>NUCLEOTIDE SEQUENCE [LARGE SCALE GENOMIC DNA]</scope>
    <source>
        <strain evidence="2 3">NIPH 2168</strain>
    </source>
</reference>
<gene>
    <name evidence="2" type="ORF">F892_03108</name>
</gene>
<dbReference type="GeneID" id="303682650"/>
<keyword evidence="3" id="KW-1185">Reference proteome</keyword>
<dbReference type="Pfam" id="PF10123">
    <property type="entry name" value="Mu-like_Pro"/>
    <property type="match status" value="1"/>
</dbReference>
<dbReference type="InterPro" id="IPR012106">
    <property type="entry name" value="Phage_Mu_Gp1"/>
</dbReference>
<dbReference type="Proteomes" id="UP000013173">
    <property type="component" value="Unassembled WGS sequence"/>
</dbReference>
<dbReference type="AlphaFoldDB" id="N9Q135"/>
<dbReference type="EMBL" id="APRW01000014">
    <property type="protein sequence ID" value="ENX20185.1"/>
    <property type="molecule type" value="Genomic_DNA"/>
</dbReference>
<evidence type="ECO:0000256" key="1">
    <source>
        <dbReference type="SAM" id="MobiDB-lite"/>
    </source>
</evidence>
<dbReference type="OrthoDB" id="2043985at2"/>
<feature type="region of interest" description="Disordered" evidence="1">
    <location>
        <begin position="319"/>
        <end position="338"/>
    </location>
</feature>
<dbReference type="PIRSF" id="PIRSF016624">
    <property type="entry name" value="Mu_prophg_I"/>
    <property type="match status" value="1"/>
</dbReference>
<organism evidence="2 3">
    <name type="scientific">Acinetobacter vivianii</name>
    <dbReference type="NCBI Taxonomy" id="1776742"/>
    <lineage>
        <taxon>Bacteria</taxon>
        <taxon>Pseudomonadati</taxon>
        <taxon>Pseudomonadota</taxon>
        <taxon>Gammaproteobacteria</taxon>
        <taxon>Moraxellales</taxon>
        <taxon>Moraxellaceae</taxon>
        <taxon>Acinetobacter</taxon>
    </lineage>
</organism>
<proteinExistence type="predicted"/>
<comment type="caution">
    <text evidence="2">The sequence shown here is derived from an EMBL/GenBank/DDBJ whole genome shotgun (WGS) entry which is preliminary data.</text>
</comment>
<evidence type="ECO:0008006" key="4">
    <source>
        <dbReference type="Google" id="ProtNLM"/>
    </source>
</evidence>
<dbReference type="PATRIC" id="fig|1217706.3.peg.3024"/>
<evidence type="ECO:0000313" key="3">
    <source>
        <dbReference type="Proteomes" id="UP000013173"/>
    </source>
</evidence>
<dbReference type="RefSeq" id="WP_005259505.1">
    <property type="nucleotide sequence ID" value="NZ_BMDR01000002.1"/>
</dbReference>